<evidence type="ECO:0000256" key="3">
    <source>
        <dbReference type="ARBA" id="ARBA00023163"/>
    </source>
</evidence>
<keyword evidence="3" id="KW-0804">Transcription</keyword>
<name>A0A4Q7NEY0_9BURK</name>
<dbReference type="Gene3D" id="1.10.10.60">
    <property type="entry name" value="Homeodomain-like"/>
    <property type="match status" value="1"/>
</dbReference>
<accession>A0A4Q7NEY0</accession>
<keyword evidence="6" id="KW-1185">Reference proteome</keyword>
<dbReference type="InterPro" id="IPR020449">
    <property type="entry name" value="Tscrpt_reg_AraC-type_HTH"/>
</dbReference>
<evidence type="ECO:0000256" key="2">
    <source>
        <dbReference type="ARBA" id="ARBA00023125"/>
    </source>
</evidence>
<gene>
    <name evidence="5" type="ORF">EV675_4330</name>
</gene>
<proteinExistence type="predicted"/>
<dbReference type="GO" id="GO:0003700">
    <property type="term" value="F:DNA-binding transcription factor activity"/>
    <property type="evidence" value="ECO:0007669"/>
    <property type="project" value="InterPro"/>
</dbReference>
<dbReference type="OrthoDB" id="9803764at2"/>
<evidence type="ECO:0000256" key="1">
    <source>
        <dbReference type="ARBA" id="ARBA00023015"/>
    </source>
</evidence>
<dbReference type="EMBL" id="SGXC01000002">
    <property type="protein sequence ID" value="RZS81702.1"/>
    <property type="molecule type" value="Genomic_DNA"/>
</dbReference>
<dbReference type="Proteomes" id="UP000292445">
    <property type="component" value="Unassembled WGS sequence"/>
</dbReference>
<dbReference type="InterPro" id="IPR009057">
    <property type="entry name" value="Homeodomain-like_sf"/>
</dbReference>
<dbReference type="InterPro" id="IPR018060">
    <property type="entry name" value="HTH_AraC"/>
</dbReference>
<comment type="caution">
    <text evidence="5">The sequence shown here is derived from an EMBL/GenBank/DDBJ whole genome shotgun (WGS) entry which is preliminary data.</text>
</comment>
<evidence type="ECO:0000313" key="5">
    <source>
        <dbReference type="EMBL" id="RZS81702.1"/>
    </source>
</evidence>
<dbReference type="Pfam" id="PF12833">
    <property type="entry name" value="HTH_18"/>
    <property type="match status" value="1"/>
</dbReference>
<feature type="domain" description="HTH araC/xylS-type" evidence="4">
    <location>
        <begin position="194"/>
        <end position="292"/>
    </location>
</feature>
<evidence type="ECO:0000313" key="6">
    <source>
        <dbReference type="Proteomes" id="UP000292445"/>
    </source>
</evidence>
<dbReference type="PRINTS" id="PR00032">
    <property type="entry name" value="HTHARAC"/>
</dbReference>
<dbReference type="GO" id="GO:0043565">
    <property type="term" value="F:sequence-specific DNA binding"/>
    <property type="evidence" value="ECO:0007669"/>
    <property type="project" value="InterPro"/>
</dbReference>
<dbReference type="RefSeq" id="WP_130359658.1">
    <property type="nucleotide sequence ID" value="NZ_SGXC01000002.1"/>
</dbReference>
<keyword evidence="2" id="KW-0238">DNA-binding</keyword>
<dbReference type="SMART" id="SM00342">
    <property type="entry name" value="HTH_ARAC"/>
    <property type="match status" value="1"/>
</dbReference>
<dbReference type="PROSITE" id="PS01124">
    <property type="entry name" value="HTH_ARAC_FAMILY_2"/>
    <property type="match status" value="1"/>
</dbReference>
<dbReference type="PANTHER" id="PTHR46796">
    <property type="entry name" value="HTH-TYPE TRANSCRIPTIONAL ACTIVATOR RHAS-RELATED"/>
    <property type="match status" value="1"/>
</dbReference>
<evidence type="ECO:0000259" key="4">
    <source>
        <dbReference type="PROSITE" id="PS01124"/>
    </source>
</evidence>
<dbReference type="SUPFAM" id="SSF46689">
    <property type="entry name" value="Homeodomain-like"/>
    <property type="match status" value="1"/>
</dbReference>
<dbReference type="AlphaFoldDB" id="A0A4Q7NEY0"/>
<sequence length="308" mass="33844">MVAYPHSLPDSHPDIGETPLATLMESESMVPALAAREWVIDAARRQGRSHALLLTAGKGVATLRHGQLALRAPCLAWLPPGMAQSIRLEAGGAGYMLSAAEELVSRASAASQHAAALRNVADRLLHIGPDEMAAGRDMLRPVFEAVSHELRQAAKGAAGIAVAYLSIVLTHLWRMSDIDPEAPTGDRPGSVVFQRFLRVVEMHFREHWPISRYARTLGVTERRLHAASMRSAGCGPLAVVHERLLQEARVRLQQSPLPVAQVAYGLGFRDTAHFNRFFRRHMGVPPGSYRRRVLEEAGREDLTYSAWP</sequence>
<reference evidence="5 6" key="1">
    <citation type="submission" date="2019-02" db="EMBL/GenBank/DDBJ databases">
        <title>Genomic Encyclopedia of Type Strains, Phase IV (KMG-IV): sequencing the most valuable type-strain genomes for metagenomic binning, comparative biology and taxonomic classification.</title>
        <authorList>
            <person name="Goeker M."/>
        </authorList>
    </citation>
    <scope>NUCLEOTIDE SEQUENCE [LARGE SCALE GENOMIC DNA]</scope>
    <source>
        <strain evidence="5 6">K24</strain>
    </source>
</reference>
<organism evidence="5 6">
    <name type="scientific">Pigmentiphaga kullae</name>
    <dbReference type="NCBI Taxonomy" id="151784"/>
    <lineage>
        <taxon>Bacteria</taxon>
        <taxon>Pseudomonadati</taxon>
        <taxon>Pseudomonadota</taxon>
        <taxon>Betaproteobacteria</taxon>
        <taxon>Burkholderiales</taxon>
        <taxon>Alcaligenaceae</taxon>
        <taxon>Pigmentiphaga</taxon>
    </lineage>
</organism>
<keyword evidence="1" id="KW-0805">Transcription regulation</keyword>
<protein>
    <submittedName>
        <fullName evidence="5">AraC family transcriptional regulator</fullName>
    </submittedName>
</protein>
<dbReference type="InterPro" id="IPR050204">
    <property type="entry name" value="AraC_XylS_family_regulators"/>
</dbReference>